<name>B8CSQ9_SHEPW</name>
<dbReference type="EMBL" id="CP000472">
    <property type="protein sequence ID" value="ACJ30685.1"/>
    <property type="molecule type" value="Genomic_DNA"/>
</dbReference>
<dbReference type="RefSeq" id="WP_020914026.1">
    <property type="nucleotide sequence ID" value="NC_011566.1"/>
</dbReference>
<dbReference type="Proteomes" id="UP000000753">
    <property type="component" value="Chromosome"/>
</dbReference>
<organism evidence="1 2">
    <name type="scientific">Shewanella piezotolerans (strain WP3 / JCM 13877)</name>
    <dbReference type="NCBI Taxonomy" id="225849"/>
    <lineage>
        <taxon>Bacteria</taxon>
        <taxon>Pseudomonadati</taxon>
        <taxon>Pseudomonadota</taxon>
        <taxon>Gammaproteobacteria</taxon>
        <taxon>Alteromonadales</taxon>
        <taxon>Shewanellaceae</taxon>
        <taxon>Shewanella</taxon>
    </lineage>
</organism>
<gene>
    <name evidence="1" type="ordered locus">swp_4015</name>
</gene>
<evidence type="ECO:0000313" key="2">
    <source>
        <dbReference type="Proteomes" id="UP000000753"/>
    </source>
</evidence>
<reference evidence="1 2" key="1">
    <citation type="journal article" date="2008" name="PLoS ONE">
        <title>Environmental adaptation: genomic analysis of the piezotolerant and psychrotolerant deep-sea iron reducing bacterium Shewanella piezotolerans WP3.</title>
        <authorList>
            <person name="Wang F."/>
            <person name="Wang J."/>
            <person name="Jian H."/>
            <person name="Zhang B."/>
            <person name="Li S."/>
            <person name="Wang F."/>
            <person name="Zeng X."/>
            <person name="Gao L."/>
            <person name="Bartlett D.H."/>
            <person name="Yu J."/>
            <person name="Hu S."/>
            <person name="Xiao X."/>
        </authorList>
    </citation>
    <scope>NUCLEOTIDE SEQUENCE [LARGE SCALE GENOMIC DNA]</scope>
    <source>
        <strain evidence="2">WP3 / JCM 13877</strain>
    </source>
</reference>
<keyword evidence="2" id="KW-1185">Reference proteome</keyword>
<evidence type="ECO:0000313" key="1">
    <source>
        <dbReference type="EMBL" id="ACJ30685.1"/>
    </source>
</evidence>
<protein>
    <submittedName>
        <fullName evidence="1">Uncharacterized protein</fullName>
    </submittedName>
</protein>
<accession>B8CSQ9</accession>
<dbReference type="OrthoDB" id="6266681at2"/>
<sequence length="95" mass="10915">MKNFGKTGTLQQATFAQTNRLKIIGIAESIHYLVGAVDSNKNFIELTEKEESLVVQAKQLLRNHRYQLTQLKYQTAYNEICGLKSSSHYHQMLKL</sequence>
<proteinExistence type="predicted"/>
<dbReference type="KEGG" id="swp:swp_4015"/>
<dbReference type="AlphaFoldDB" id="B8CSQ9"/>
<dbReference type="HOGENOM" id="CLU_2371215_0_0_6"/>
<dbReference type="eggNOG" id="ENOG5033388">
    <property type="taxonomic scope" value="Bacteria"/>
</dbReference>